<feature type="compositionally biased region" description="Low complexity" evidence="5">
    <location>
        <begin position="502"/>
        <end position="514"/>
    </location>
</feature>
<dbReference type="EMBL" id="SDWW01000016">
    <property type="protein sequence ID" value="RYV51432.1"/>
    <property type="molecule type" value="Genomic_DNA"/>
</dbReference>
<feature type="transmembrane region" description="Helical" evidence="6">
    <location>
        <begin position="141"/>
        <end position="162"/>
    </location>
</feature>
<dbReference type="Proteomes" id="UP000293764">
    <property type="component" value="Unassembled WGS sequence"/>
</dbReference>
<dbReference type="InterPro" id="IPR006685">
    <property type="entry name" value="MscS_channel_2nd"/>
</dbReference>
<dbReference type="PANTHER" id="PTHR30566:SF25">
    <property type="entry name" value="INNER MEMBRANE PROTEIN"/>
    <property type="match status" value="1"/>
</dbReference>
<evidence type="ECO:0000259" key="7">
    <source>
        <dbReference type="Pfam" id="PF00924"/>
    </source>
</evidence>
<feature type="region of interest" description="Disordered" evidence="5">
    <location>
        <begin position="479"/>
        <end position="514"/>
    </location>
</feature>
<reference evidence="8 9" key="1">
    <citation type="submission" date="2019-01" db="EMBL/GenBank/DDBJ databases">
        <title>Novel species of Cellulomonas.</title>
        <authorList>
            <person name="Liu Q."/>
            <person name="Xin Y.-H."/>
        </authorList>
    </citation>
    <scope>NUCLEOTIDE SEQUENCE [LARGE SCALE GENOMIC DNA]</scope>
    <source>
        <strain evidence="8 9">HLT2-17</strain>
    </source>
</reference>
<accession>A0A4Q5MZY4</accession>
<protein>
    <submittedName>
        <fullName evidence="8">Mechanosensitive ion channel</fullName>
    </submittedName>
</protein>
<dbReference type="PANTHER" id="PTHR30566">
    <property type="entry name" value="YNAI-RELATED MECHANOSENSITIVE ION CHANNEL"/>
    <property type="match status" value="1"/>
</dbReference>
<evidence type="ECO:0000313" key="8">
    <source>
        <dbReference type="EMBL" id="RYV51432.1"/>
    </source>
</evidence>
<name>A0A4Q5MZY4_9MICO</name>
<evidence type="ECO:0000256" key="4">
    <source>
        <dbReference type="ARBA" id="ARBA00023136"/>
    </source>
</evidence>
<feature type="transmembrane region" description="Helical" evidence="6">
    <location>
        <begin position="94"/>
        <end position="114"/>
    </location>
</feature>
<evidence type="ECO:0000256" key="6">
    <source>
        <dbReference type="SAM" id="Phobius"/>
    </source>
</evidence>
<dbReference type="SUPFAM" id="SSF50182">
    <property type="entry name" value="Sm-like ribonucleoproteins"/>
    <property type="match status" value="1"/>
</dbReference>
<dbReference type="Gene3D" id="2.30.30.60">
    <property type="match status" value="1"/>
</dbReference>
<evidence type="ECO:0000256" key="2">
    <source>
        <dbReference type="ARBA" id="ARBA00022692"/>
    </source>
</evidence>
<dbReference type="InterPro" id="IPR010920">
    <property type="entry name" value="LSM_dom_sf"/>
</dbReference>
<feature type="compositionally biased region" description="Basic and acidic residues" evidence="5">
    <location>
        <begin position="489"/>
        <end position="501"/>
    </location>
</feature>
<dbReference type="AlphaFoldDB" id="A0A4Q5MZY4"/>
<proteinExistence type="predicted"/>
<keyword evidence="9" id="KW-1185">Reference proteome</keyword>
<dbReference type="Pfam" id="PF00924">
    <property type="entry name" value="MS_channel_2nd"/>
    <property type="match status" value="1"/>
</dbReference>
<feature type="region of interest" description="Disordered" evidence="5">
    <location>
        <begin position="348"/>
        <end position="461"/>
    </location>
</feature>
<evidence type="ECO:0000256" key="3">
    <source>
        <dbReference type="ARBA" id="ARBA00022989"/>
    </source>
</evidence>
<feature type="transmembrane region" description="Helical" evidence="6">
    <location>
        <begin position="65"/>
        <end position="82"/>
    </location>
</feature>
<keyword evidence="3 6" id="KW-1133">Transmembrane helix</keyword>
<dbReference type="GO" id="GO:0016020">
    <property type="term" value="C:membrane"/>
    <property type="evidence" value="ECO:0007669"/>
    <property type="project" value="UniProtKB-SubCell"/>
</dbReference>
<evidence type="ECO:0000313" key="9">
    <source>
        <dbReference type="Proteomes" id="UP000293764"/>
    </source>
</evidence>
<keyword evidence="4 6" id="KW-0472">Membrane</keyword>
<feature type="compositionally biased region" description="Low complexity" evidence="5">
    <location>
        <begin position="354"/>
        <end position="370"/>
    </location>
</feature>
<keyword evidence="2 6" id="KW-0812">Transmembrane</keyword>
<organism evidence="8 9">
    <name type="scientific">Pengzhenrongella frigida</name>
    <dbReference type="NCBI Taxonomy" id="1259133"/>
    <lineage>
        <taxon>Bacteria</taxon>
        <taxon>Bacillati</taxon>
        <taxon>Actinomycetota</taxon>
        <taxon>Actinomycetes</taxon>
        <taxon>Micrococcales</taxon>
        <taxon>Pengzhenrongella</taxon>
    </lineage>
</organism>
<sequence>MFLDVNSAVDVTATETADVVGPIGAVVGAVVAALVLATIISAVVRTAARRSNLAMDLLAKVRRPLRAVLVIIAVWIALRLSTETSHWTLIAEHLLLILLIAAAAWLIGALAFVVEDAALSRFRMDVPDNARARRVRTQITVLRRLTVAILAICAIAGILMTFPDARAAGTSLFASAGVLTIVAGLAAQSSLANVFAGLQLAFTDAIRVDDVVIVEQEWGRIEEITMTYVVVHLWDDRRLIVPSTHFTTTPFQNWTRRDANLLGTVELDLDWEVPVEAMRAELTRLLAVSDLWDNRVGVLQVTEATGGFVQVRALASAVDAPTLFDLRCYVREGLVEWVQRTAPQSLPRTRIEGSSPVVSAASPAAQPALPDGDLARAVGQAPATVAVPREPTPPVEPEPPVRTRRLAPADPSLQREPSEGSNQPDQPRPPAASPAAASAEPPTRRTTRRTPGPDDTVQFTMRTDSRLFTGSLDAVERAQAFAGPGPEVLAEREHTAERALAEPEPTDTTETPRH</sequence>
<dbReference type="InterPro" id="IPR023408">
    <property type="entry name" value="MscS_beta-dom_sf"/>
</dbReference>
<feature type="transmembrane region" description="Helical" evidence="6">
    <location>
        <begin position="20"/>
        <end position="44"/>
    </location>
</feature>
<feature type="domain" description="Mechanosensitive ion channel MscS" evidence="7">
    <location>
        <begin position="190"/>
        <end position="256"/>
    </location>
</feature>
<evidence type="ECO:0000256" key="5">
    <source>
        <dbReference type="SAM" id="MobiDB-lite"/>
    </source>
</evidence>
<dbReference type="RefSeq" id="WP_130102218.1">
    <property type="nucleotide sequence ID" value="NZ_SDWW01000016.1"/>
</dbReference>
<comment type="caution">
    <text evidence="8">The sequence shown here is derived from an EMBL/GenBank/DDBJ whole genome shotgun (WGS) entry which is preliminary data.</text>
</comment>
<evidence type="ECO:0000256" key="1">
    <source>
        <dbReference type="ARBA" id="ARBA00004370"/>
    </source>
</evidence>
<dbReference type="OrthoDB" id="9792218at2"/>
<comment type="subcellular location">
    <subcellularLocation>
        <location evidence="1">Membrane</location>
    </subcellularLocation>
</comment>
<gene>
    <name evidence="8" type="ORF">EUA98_08350</name>
</gene>
<dbReference type="GO" id="GO:0055085">
    <property type="term" value="P:transmembrane transport"/>
    <property type="evidence" value="ECO:0007669"/>
    <property type="project" value="InterPro"/>
</dbReference>
<feature type="compositionally biased region" description="Pro residues" evidence="5">
    <location>
        <begin position="390"/>
        <end position="400"/>
    </location>
</feature>
<dbReference type="Gene3D" id="1.10.287.1260">
    <property type="match status" value="1"/>
</dbReference>